<dbReference type="InterPro" id="IPR051678">
    <property type="entry name" value="AGP_Transferase"/>
</dbReference>
<dbReference type="EMBL" id="SFCI01000717">
    <property type="protein sequence ID" value="TFY78258.1"/>
    <property type="molecule type" value="Genomic_DNA"/>
</dbReference>
<name>A0A4Y9ZXQ7_9AGAM</name>
<evidence type="ECO:0000259" key="1">
    <source>
        <dbReference type="Pfam" id="PF01636"/>
    </source>
</evidence>
<organism evidence="2 3">
    <name type="scientific">Hericium alpestre</name>
    <dbReference type="NCBI Taxonomy" id="135208"/>
    <lineage>
        <taxon>Eukaryota</taxon>
        <taxon>Fungi</taxon>
        <taxon>Dikarya</taxon>
        <taxon>Basidiomycota</taxon>
        <taxon>Agaricomycotina</taxon>
        <taxon>Agaricomycetes</taxon>
        <taxon>Russulales</taxon>
        <taxon>Hericiaceae</taxon>
        <taxon>Hericium</taxon>
    </lineage>
</organism>
<dbReference type="AlphaFoldDB" id="A0A4Y9ZXQ7"/>
<evidence type="ECO:0000313" key="3">
    <source>
        <dbReference type="Proteomes" id="UP000298061"/>
    </source>
</evidence>
<proteinExistence type="predicted"/>
<dbReference type="InterPro" id="IPR011009">
    <property type="entry name" value="Kinase-like_dom_sf"/>
</dbReference>
<gene>
    <name evidence="2" type="ORF">EWM64_g5754</name>
</gene>
<dbReference type="OrthoDB" id="8300194at2759"/>
<feature type="domain" description="Aminoglycoside phosphotransferase" evidence="1">
    <location>
        <begin position="111"/>
        <end position="295"/>
    </location>
</feature>
<reference evidence="2 3" key="1">
    <citation type="submission" date="2019-02" db="EMBL/GenBank/DDBJ databases">
        <title>Genome sequencing of the rare red list fungi Hericium alpestre (H. flagellum).</title>
        <authorList>
            <person name="Buettner E."/>
            <person name="Kellner H."/>
        </authorList>
    </citation>
    <scope>NUCLEOTIDE SEQUENCE [LARGE SCALE GENOMIC DNA]</scope>
    <source>
        <strain evidence="2 3">DSM 108284</strain>
    </source>
</reference>
<comment type="caution">
    <text evidence="2">The sequence shown here is derived from an EMBL/GenBank/DDBJ whole genome shotgun (WGS) entry which is preliminary data.</text>
</comment>
<dbReference type="PANTHER" id="PTHR21310:SF15">
    <property type="entry name" value="AMINOGLYCOSIDE PHOSPHOTRANSFERASE DOMAIN-CONTAINING PROTEIN"/>
    <property type="match status" value="1"/>
</dbReference>
<dbReference type="Pfam" id="PF01636">
    <property type="entry name" value="APH"/>
    <property type="match status" value="1"/>
</dbReference>
<keyword evidence="3" id="KW-1185">Reference proteome</keyword>
<dbReference type="Gene3D" id="3.90.1200.10">
    <property type="match status" value="1"/>
</dbReference>
<dbReference type="Proteomes" id="UP000298061">
    <property type="component" value="Unassembled WGS sequence"/>
</dbReference>
<accession>A0A4Y9ZXQ7</accession>
<dbReference type="SUPFAM" id="SSF56112">
    <property type="entry name" value="Protein kinase-like (PK-like)"/>
    <property type="match status" value="1"/>
</dbReference>
<protein>
    <recommendedName>
        <fullName evidence="1">Aminoglycoside phosphotransferase domain-containing protein</fullName>
    </recommendedName>
</protein>
<dbReference type="PANTHER" id="PTHR21310">
    <property type="entry name" value="AMINOGLYCOSIDE PHOSPHOTRANSFERASE-RELATED-RELATED"/>
    <property type="match status" value="1"/>
</dbReference>
<sequence>MAVYQWRVFEKDGTITTVDVEPSDMPIIKIPGDPAELEELGFDLLNICKVADQFCGGLKITEAQMISVGGYHDIYELRTDSGDSKVSLIARPFLAPLLDEWGQENCSGMLLSEVAVMTLLRHTSTIPVPRCLSHSVSDGGNPWILLEKCSGVASECMRSAVSKEAKIRMLHEFADISVQISRVPVPSSAPIGSLQSFDTTMGSVQVGPLYAAGLVGGAGPFPTYQSYISYLVKRAEEIMGGETCKELQVIVALAERLAPSEDDRMWRPTLMHGDLDPKNILSSNGHIDAILDWEFHAVVPAFLALDYPKWLVNEGITDRRFAPMCLDGMTCTRSWVETEEDAAEYRRIFAQSVSALDPDYMRIVEAGSNARRLVDWLLQWSQYEPYHTGFAAWRAYIEGSEGV</sequence>
<dbReference type="InterPro" id="IPR002575">
    <property type="entry name" value="Aminoglycoside_PTrfase"/>
</dbReference>
<evidence type="ECO:0000313" key="2">
    <source>
        <dbReference type="EMBL" id="TFY78258.1"/>
    </source>
</evidence>